<organism evidence="2 3">
    <name type="scientific">Trichogramma kaykai</name>
    <dbReference type="NCBI Taxonomy" id="54128"/>
    <lineage>
        <taxon>Eukaryota</taxon>
        <taxon>Metazoa</taxon>
        <taxon>Ecdysozoa</taxon>
        <taxon>Arthropoda</taxon>
        <taxon>Hexapoda</taxon>
        <taxon>Insecta</taxon>
        <taxon>Pterygota</taxon>
        <taxon>Neoptera</taxon>
        <taxon>Endopterygota</taxon>
        <taxon>Hymenoptera</taxon>
        <taxon>Apocrita</taxon>
        <taxon>Proctotrupomorpha</taxon>
        <taxon>Chalcidoidea</taxon>
        <taxon>Trichogrammatidae</taxon>
        <taxon>Trichogramma</taxon>
    </lineage>
</organism>
<sequence length="326" mass="37280">MSNVTSVSGTTCVHREDCKFEWTIKNSKFLMSTNECLESPIFSAECGEEFYFRLIYEEKRNRVLYLCCRPNIKNQFKCICEVSVIDLRQNRSSIISRKIMFETIKEGISLKLIPAPSSDNYFPDCNDAFVKCALTLSSGVKRSFIESESRVDKSKELAPKLDFNWIFLNENLSDIKLRTSCGKEIPAHKVVLANASPVFKAMFSHDMMENQSQSVDMMDVKYESAVEMLRYIYTGGVEAQEFSLTSELLVAAEKYQLEGLKNTCDLKLASNLSTENIIKALAFADTYNAKYLKKRAIDLFNRSMCEPLDYNKISHMLLSKEQPVLE</sequence>
<dbReference type="Pfam" id="PF00651">
    <property type="entry name" value="BTB"/>
    <property type="match status" value="1"/>
</dbReference>
<proteinExistence type="predicted"/>
<feature type="domain" description="BTB" evidence="1">
    <location>
        <begin position="173"/>
        <end position="241"/>
    </location>
</feature>
<name>A0ABD2XLZ7_9HYME</name>
<dbReference type="SUPFAM" id="SSF49599">
    <property type="entry name" value="TRAF domain-like"/>
    <property type="match status" value="1"/>
</dbReference>
<dbReference type="Proteomes" id="UP001627154">
    <property type="component" value="Unassembled WGS sequence"/>
</dbReference>
<accession>A0ABD2XLZ7</accession>
<dbReference type="SMART" id="SM00225">
    <property type="entry name" value="BTB"/>
    <property type="match status" value="1"/>
</dbReference>
<dbReference type="PROSITE" id="PS50097">
    <property type="entry name" value="BTB"/>
    <property type="match status" value="1"/>
</dbReference>
<dbReference type="Gene3D" id="6.10.250.3030">
    <property type="match status" value="1"/>
</dbReference>
<dbReference type="EMBL" id="JBJJXI010000019">
    <property type="protein sequence ID" value="KAL3406448.1"/>
    <property type="molecule type" value="Genomic_DNA"/>
</dbReference>
<protein>
    <recommendedName>
        <fullName evidence="1">BTB domain-containing protein</fullName>
    </recommendedName>
</protein>
<dbReference type="AlphaFoldDB" id="A0ABD2XLZ7"/>
<gene>
    <name evidence="2" type="ORF">TKK_001767</name>
</gene>
<reference evidence="2 3" key="1">
    <citation type="journal article" date="2024" name="bioRxiv">
        <title>A reference genome for Trichogramma kaykai: A tiny desert-dwelling parasitoid wasp with competing sex-ratio distorters.</title>
        <authorList>
            <person name="Culotta J."/>
            <person name="Lindsey A.R."/>
        </authorList>
    </citation>
    <scope>NUCLEOTIDE SEQUENCE [LARGE SCALE GENOMIC DNA]</scope>
    <source>
        <strain evidence="2 3">KSX58</strain>
    </source>
</reference>
<dbReference type="Gene3D" id="3.30.710.10">
    <property type="entry name" value="Potassium Channel Kv1.1, Chain A"/>
    <property type="match status" value="1"/>
</dbReference>
<evidence type="ECO:0000313" key="2">
    <source>
        <dbReference type="EMBL" id="KAL3406448.1"/>
    </source>
</evidence>
<comment type="caution">
    <text evidence="2">The sequence shown here is derived from an EMBL/GenBank/DDBJ whole genome shotgun (WGS) entry which is preliminary data.</text>
</comment>
<dbReference type="InterPro" id="IPR000210">
    <property type="entry name" value="BTB/POZ_dom"/>
</dbReference>
<dbReference type="SUPFAM" id="SSF54695">
    <property type="entry name" value="POZ domain"/>
    <property type="match status" value="1"/>
</dbReference>
<keyword evidence="3" id="KW-1185">Reference proteome</keyword>
<evidence type="ECO:0000259" key="1">
    <source>
        <dbReference type="PROSITE" id="PS50097"/>
    </source>
</evidence>
<dbReference type="PANTHER" id="PTHR24413">
    <property type="entry name" value="SPECKLE-TYPE POZ PROTEIN"/>
    <property type="match status" value="1"/>
</dbReference>
<evidence type="ECO:0000313" key="3">
    <source>
        <dbReference type="Proteomes" id="UP001627154"/>
    </source>
</evidence>
<dbReference type="InterPro" id="IPR011333">
    <property type="entry name" value="SKP1/BTB/POZ_sf"/>
</dbReference>